<keyword evidence="2" id="KW-1185">Reference proteome</keyword>
<evidence type="ECO:0008006" key="3">
    <source>
        <dbReference type="Google" id="ProtNLM"/>
    </source>
</evidence>
<dbReference type="GO" id="GO:0003676">
    <property type="term" value="F:nucleic acid binding"/>
    <property type="evidence" value="ECO:0007669"/>
    <property type="project" value="InterPro"/>
</dbReference>
<accession>A0AAN9AVR5</accession>
<name>A0AAN9AVR5_9CAEN</name>
<dbReference type="InterPro" id="IPR036397">
    <property type="entry name" value="RNaseH_sf"/>
</dbReference>
<gene>
    <name evidence="1" type="ORF">V1264_007918</name>
</gene>
<dbReference type="AlphaFoldDB" id="A0AAN9AVR5"/>
<comment type="caution">
    <text evidence="1">The sequence shown here is derived from an EMBL/GenBank/DDBJ whole genome shotgun (WGS) entry which is preliminary data.</text>
</comment>
<protein>
    <recommendedName>
        <fullName evidence="3">Tc1-like transposase DDE domain-containing protein</fullName>
    </recommendedName>
</protein>
<evidence type="ECO:0000313" key="1">
    <source>
        <dbReference type="EMBL" id="KAK7094275.1"/>
    </source>
</evidence>
<dbReference type="Proteomes" id="UP001374579">
    <property type="component" value="Unassembled WGS sequence"/>
</dbReference>
<organism evidence="1 2">
    <name type="scientific">Littorina saxatilis</name>
    <dbReference type="NCBI Taxonomy" id="31220"/>
    <lineage>
        <taxon>Eukaryota</taxon>
        <taxon>Metazoa</taxon>
        <taxon>Spiralia</taxon>
        <taxon>Lophotrochozoa</taxon>
        <taxon>Mollusca</taxon>
        <taxon>Gastropoda</taxon>
        <taxon>Caenogastropoda</taxon>
        <taxon>Littorinimorpha</taxon>
        <taxon>Littorinoidea</taxon>
        <taxon>Littorinidae</taxon>
        <taxon>Littorina</taxon>
    </lineage>
</organism>
<evidence type="ECO:0000313" key="2">
    <source>
        <dbReference type="Proteomes" id="UP001374579"/>
    </source>
</evidence>
<sequence>MAWPALSLDLNPIEHFWDQLQRELNQIRPGPRTTAKLRQALIQAWGNIPRDAINRLINSMRRRCQAVINVNGGHTPY</sequence>
<dbReference type="EMBL" id="JBAMIC010000019">
    <property type="protein sequence ID" value="KAK7094275.1"/>
    <property type="molecule type" value="Genomic_DNA"/>
</dbReference>
<proteinExistence type="predicted"/>
<reference evidence="1 2" key="1">
    <citation type="submission" date="2024-02" db="EMBL/GenBank/DDBJ databases">
        <title>Chromosome-scale genome assembly of the rough periwinkle Littorina saxatilis.</title>
        <authorList>
            <person name="De Jode A."/>
            <person name="Faria R."/>
            <person name="Formenti G."/>
            <person name="Sims Y."/>
            <person name="Smith T.P."/>
            <person name="Tracey A."/>
            <person name="Wood J.M.D."/>
            <person name="Zagrodzka Z.B."/>
            <person name="Johannesson K."/>
            <person name="Butlin R.K."/>
            <person name="Leder E.H."/>
        </authorList>
    </citation>
    <scope>NUCLEOTIDE SEQUENCE [LARGE SCALE GENOMIC DNA]</scope>
    <source>
        <strain evidence="1">Snail1</strain>
        <tissue evidence="1">Muscle</tissue>
    </source>
</reference>
<dbReference type="Gene3D" id="3.30.420.10">
    <property type="entry name" value="Ribonuclease H-like superfamily/Ribonuclease H"/>
    <property type="match status" value="1"/>
</dbReference>